<dbReference type="AlphaFoldDB" id="A0A4R1K3F3"/>
<dbReference type="Pfam" id="PF03466">
    <property type="entry name" value="LysR_substrate"/>
    <property type="match status" value="1"/>
</dbReference>
<dbReference type="InterPro" id="IPR050950">
    <property type="entry name" value="HTH-type_LysR_regulators"/>
</dbReference>
<dbReference type="SUPFAM" id="SSF46785">
    <property type="entry name" value="Winged helix' DNA-binding domain"/>
    <property type="match status" value="1"/>
</dbReference>
<dbReference type="GO" id="GO:0003700">
    <property type="term" value="F:DNA-binding transcription factor activity"/>
    <property type="evidence" value="ECO:0007669"/>
    <property type="project" value="InterPro"/>
</dbReference>
<evidence type="ECO:0000256" key="2">
    <source>
        <dbReference type="ARBA" id="ARBA00023015"/>
    </source>
</evidence>
<feature type="domain" description="HTH lysR-type" evidence="5">
    <location>
        <begin position="7"/>
        <end position="64"/>
    </location>
</feature>
<keyword evidence="7" id="KW-1185">Reference proteome</keyword>
<sequence length="313" mass="34348">MASFHHLTAPALRYFLDVAKFGSISEASAHLNVASSAISRQISSLEEQLNTPLFERKPRGMMLSAAGELLAAYARKVTLETNRVIDEIAALEGLEKGKVTVASTEGFSMEFLPFCIRDYQKAFPGIYFQVEVFAPHEVSKAVQNGDADIGLAFSLTPVSNIRVIHSQPAPILALIPNHHPLANKKRVSLRQICAYPLALPYPDTTVRQLFDICASQQGLAYTPAFVSNYMSALNQFTISGAGISLAGEISVRKRVEQNLFKAIPIRDKGMGIRNLEVQILAGRTLPKAVSSFCQFIIEHMNSNESDSHQDISQ</sequence>
<protein>
    <submittedName>
        <fullName evidence="6">DNA-binding transcriptional LysR family regulator</fullName>
    </submittedName>
</protein>
<evidence type="ECO:0000313" key="6">
    <source>
        <dbReference type="EMBL" id="TCK58628.1"/>
    </source>
</evidence>
<dbReference type="GO" id="GO:0003677">
    <property type="term" value="F:DNA binding"/>
    <property type="evidence" value="ECO:0007669"/>
    <property type="project" value="UniProtKB-KW"/>
</dbReference>
<evidence type="ECO:0000313" key="7">
    <source>
        <dbReference type="Proteomes" id="UP000295565"/>
    </source>
</evidence>
<dbReference type="SUPFAM" id="SSF53850">
    <property type="entry name" value="Periplasmic binding protein-like II"/>
    <property type="match status" value="1"/>
</dbReference>
<dbReference type="FunFam" id="1.10.10.10:FF:000001">
    <property type="entry name" value="LysR family transcriptional regulator"/>
    <property type="match status" value="1"/>
</dbReference>
<dbReference type="InterPro" id="IPR036390">
    <property type="entry name" value="WH_DNA-bd_sf"/>
</dbReference>
<dbReference type="PROSITE" id="PS50931">
    <property type="entry name" value="HTH_LYSR"/>
    <property type="match status" value="1"/>
</dbReference>
<keyword evidence="3 6" id="KW-0238">DNA-binding</keyword>
<comment type="similarity">
    <text evidence="1">Belongs to the LysR transcriptional regulatory family.</text>
</comment>
<proteinExistence type="inferred from homology"/>
<dbReference type="Gene3D" id="3.40.190.290">
    <property type="match status" value="1"/>
</dbReference>
<dbReference type="InterPro" id="IPR005119">
    <property type="entry name" value="LysR_subst-bd"/>
</dbReference>
<dbReference type="InterPro" id="IPR000847">
    <property type="entry name" value="LysR_HTH_N"/>
</dbReference>
<evidence type="ECO:0000256" key="1">
    <source>
        <dbReference type="ARBA" id="ARBA00009437"/>
    </source>
</evidence>
<dbReference type="PANTHER" id="PTHR30419">
    <property type="entry name" value="HTH-TYPE TRANSCRIPTIONAL REGULATOR YBHD"/>
    <property type="match status" value="1"/>
</dbReference>
<reference evidence="6 7" key="1">
    <citation type="submission" date="2019-03" db="EMBL/GenBank/DDBJ databases">
        <title>Genomic Encyclopedia of Type Strains, Phase IV (KMG-IV): sequencing the most valuable type-strain genomes for metagenomic binning, comparative biology and taxonomic classification.</title>
        <authorList>
            <person name="Goeker M."/>
        </authorList>
    </citation>
    <scope>NUCLEOTIDE SEQUENCE [LARGE SCALE GENOMIC DNA]</scope>
    <source>
        <strain evidence="6 7">DSM 18577</strain>
    </source>
</reference>
<dbReference type="Gene3D" id="1.10.10.10">
    <property type="entry name" value="Winged helix-like DNA-binding domain superfamily/Winged helix DNA-binding domain"/>
    <property type="match status" value="1"/>
</dbReference>
<dbReference type="GO" id="GO:0005829">
    <property type="term" value="C:cytosol"/>
    <property type="evidence" value="ECO:0007669"/>
    <property type="project" value="TreeGrafter"/>
</dbReference>
<dbReference type="Proteomes" id="UP000295565">
    <property type="component" value="Unassembled WGS sequence"/>
</dbReference>
<comment type="caution">
    <text evidence="6">The sequence shown here is derived from an EMBL/GenBank/DDBJ whole genome shotgun (WGS) entry which is preliminary data.</text>
</comment>
<name>A0A4R1K3F3_9GAMM</name>
<dbReference type="InterPro" id="IPR036388">
    <property type="entry name" value="WH-like_DNA-bd_sf"/>
</dbReference>
<evidence type="ECO:0000256" key="3">
    <source>
        <dbReference type="ARBA" id="ARBA00023125"/>
    </source>
</evidence>
<keyword evidence="4" id="KW-0804">Transcription</keyword>
<accession>A0A4R1K3F3</accession>
<dbReference type="Pfam" id="PF00126">
    <property type="entry name" value="HTH_1"/>
    <property type="match status" value="1"/>
</dbReference>
<dbReference type="PRINTS" id="PR00039">
    <property type="entry name" value="HTHLYSR"/>
</dbReference>
<dbReference type="EMBL" id="SMGD01000011">
    <property type="protein sequence ID" value="TCK58628.1"/>
    <property type="molecule type" value="Genomic_DNA"/>
</dbReference>
<evidence type="ECO:0000256" key="4">
    <source>
        <dbReference type="ARBA" id="ARBA00023163"/>
    </source>
</evidence>
<dbReference type="OrthoDB" id="6085176at2"/>
<dbReference type="RefSeq" id="WP_131911592.1">
    <property type="nucleotide sequence ID" value="NZ_OU594967.1"/>
</dbReference>
<keyword evidence="2" id="KW-0805">Transcription regulation</keyword>
<evidence type="ECO:0000259" key="5">
    <source>
        <dbReference type="PROSITE" id="PS50931"/>
    </source>
</evidence>
<gene>
    <name evidence="6" type="ORF">EV690_0759</name>
</gene>
<organism evidence="6 7">
    <name type="scientific">Celerinatantimonas diazotrophica</name>
    <dbReference type="NCBI Taxonomy" id="412034"/>
    <lineage>
        <taxon>Bacteria</taxon>
        <taxon>Pseudomonadati</taxon>
        <taxon>Pseudomonadota</taxon>
        <taxon>Gammaproteobacteria</taxon>
        <taxon>Celerinatantimonadaceae</taxon>
        <taxon>Celerinatantimonas</taxon>
    </lineage>
</organism>